<reference evidence="4" key="1">
    <citation type="submission" date="2017-10" db="EMBL/GenBank/DDBJ databases">
        <title>Rapid genome shrinkage in a self-fertile nematode reveals novel sperm competition proteins.</title>
        <authorList>
            <person name="Yin D."/>
            <person name="Schwarz E.M."/>
            <person name="Thomas C.G."/>
            <person name="Felde R.L."/>
            <person name="Korf I.F."/>
            <person name="Cutter A.D."/>
            <person name="Schartner C.M."/>
            <person name="Ralston E.J."/>
            <person name="Meyer B.J."/>
            <person name="Haag E.S."/>
        </authorList>
    </citation>
    <scope>NUCLEOTIDE SEQUENCE [LARGE SCALE GENOMIC DNA]</scope>
    <source>
        <strain evidence="4">JU1422</strain>
    </source>
</reference>
<keyword evidence="2" id="KW-0472">Membrane</keyword>
<organism evidence="3 4">
    <name type="scientific">Caenorhabditis nigoni</name>
    <dbReference type="NCBI Taxonomy" id="1611254"/>
    <lineage>
        <taxon>Eukaryota</taxon>
        <taxon>Metazoa</taxon>
        <taxon>Ecdysozoa</taxon>
        <taxon>Nematoda</taxon>
        <taxon>Chromadorea</taxon>
        <taxon>Rhabditida</taxon>
        <taxon>Rhabditina</taxon>
        <taxon>Rhabditomorpha</taxon>
        <taxon>Rhabditoidea</taxon>
        <taxon>Rhabditidae</taxon>
        <taxon>Peloderinae</taxon>
        <taxon>Caenorhabditis</taxon>
    </lineage>
</organism>
<feature type="region of interest" description="Disordered" evidence="1">
    <location>
        <begin position="238"/>
        <end position="292"/>
    </location>
</feature>
<feature type="compositionally biased region" description="Basic and acidic residues" evidence="1">
    <location>
        <begin position="350"/>
        <end position="361"/>
    </location>
</feature>
<comment type="caution">
    <text evidence="3">The sequence shown here is derived from an EMBL/GenBank/DDBJ whole genome shotgun (WGS) entry which is preliminary data.</text>
</comment>
<feature type="transmembrane region" description="Helical" evidence="2">
    <location>
        <begin position="109"/>
        <end position="127"/>
    </location>
</feature>
<sequence length="531" mass="60328">MMDPPLGTSPIFNLSINDTFNASACEDVSELRIAFISIGSCLSILGCASNGILLFMFLSKTEKSYPFQTFLAFLDFMLCALYIHSFGLLSISVEYKIPFLYDFVMDTNVMSLVMSRVVQLSIPYTLIANSLEKLTMILGYDCESRFSLYVRIGIIVTLFGTMTALRINCFKMFFIHVEPLCEYFHRKWLSSDAEEVIRWKDFEHNLTFVHTIFSFLLLLFCNIYVVYKLRTQHRRTRRQSTSPAQLFSGNDEAGNKTSESREAGMSLTEKDETREVETSFTRDDAVQKNHSSKIRQAMNQEAKISEISEIQEYIDQEAETLLSSDIYNQETGPPETEEVGVQKPGTSKSSEAEPEKAEVSETQKASTSKSQETMNHRAGTSANQEAENQAKETDRAIPPSEEESSSARNQAALEIREQQFKIKCATETTAVIISAYLVCNLCNFVLYIIENFKSEIILDGNGGFKPWYVISCDVGSNMFVFSSAVRIFIYYKYNREIKVLIKNTPLMRYARGDGAKKIDDDNLLKMERVDV</sequence>
<keyword evidence="2" id="KW-1133">Transmembrane helix</keyword>
<dbReference type="PANTHER" id="PTHR46709:SF15">
    <property type="entry name" value="G_PROTEIN_RECEP_F1_2 DOMAIN-CONTAINING PROTEIN"/>
    <property type="match status" value="1"/>
</dbReference>
<dbReference type="OrthoDB" id="5870289at2759"/>
<feature type="transmembrane region" description="Helical" evidence="2">
    <location>
        <begin position="468"/>
        <end position="489"/>
    </location>
</feature>
<gene>
    <name evidence="3" type="primary">Cnig_chr_X.g24103</name>
    <name evidence="3" type="ORF">B9Z55_024103</name>
</gene>
<accession>A0A2G5SSI9</accession>
<feature type="transmembrane region" description="Helical" evidence="2">
    <location>
        <begin position="208"/>
        <end position="227"/>
    </location>
</feature>
<protein>
    <recommendedName>
        <fullName evidence="5">G-protein coupled receptors family 1 profile domain-containing protein</fullName>
    </recommendedName>
</protein>
<evidence type="ECO:0000256" key="2">
    <source>
        <dbReference type="SAM" id="Phobius"/>
    </source>
</evidence>
<dbReference type="Gene3D" id="1.20.1070.10">
    <property type="entry name" value="Rhodopsin 7-helix transmembrane proteins"/>
    <property type="match status" value="2"/>
</dbReference>
<feature type="transmembrane region" description="Helical" evidence="2">
    <location>
        <begin position="148"/>
        <end position="167"/>
    </location>
</feature>
<feature type="compositionally biased region" description="Polar residues" evidence="1">
    <location>
        <begin position="362"/>
        <end position="387"/>
    </location>
</feature>
<dbReference type="AlphaFoldDB" id="A0A2G5SSI9"/>
<feature type="transmembrane region" description="Helical" evidence="2">
    <location>
        <begin position="33"/>
        <end position="58"/>
    </location>
</feature>
<feature type="transmembrane region" description="Helical" evidence="2">
    <location>
        <begin position="429"/>
        <end position="448"/>
    </location>
</feature>
<dbReference type="EMBL" id="PDUG01000006">
    <property type="protein sequence ID" value="PIC18084.1"/>
    <property type="molecule type" value="Genomic_DNA"/>
</dbReference>
<feature type="region of interest" description="Disordered" evidence="1">
    <location>
        <begin position="327"/>
        <end position="409"/>
    </location>
</feature>
<keyword evidence="2" id="KW-0812">Transmembrane</keyword>
<feature type="transmembrane region" description="Helical" evidence="2">
    <location>
        <begin position="70"/>
        <end position="89"/>
    </location>
</feature>
<dbReference type="PANTHER" id="PTHR46709">
    <property type="entry name" value="PROTEIN CBG23488-RELATED"/>
    <property type="match status" value="1"/>
</dbReference>
<evidence type="ECO:0000313" key="3">
    <source>
        <dbReference type="EMBL" id="PIC18084.1"/>
    </source>
</evidence>
<name>A0A2G5SSI9_9PELO</name>
<dbReference type="SUPFAM" id="SSF81321">
    <property type="entry name" value="Family A G protein-coupled receptor-like"/>
    <property type="match status" value="1"/>
</dbReference>
<evidence type="ECO:0000313" key="4">
    <source>
        <dbReference type="Proteomes" id="UP000230233"/>
    </source>
</evidence>
<dbReference type="Proteomes" id="UP000230233">
    <property type="component" value="Chromosome X"/>
</dbReference>
<evidence type="ECO:0008006" key="5">
    <source>
        <dbReference type="Google" id="ProtNLM"/>
    </source>
</evidence>
<proteinExistence type="predicted"/>
<feature type="compositionally biased region" description="Basic and acidic residues" evidence="1">
    <location>
        <begin position="258"/>
        <end position="287"/>
    </location>
</feature>
<keyword evidence="4" id="KW-1185">Reference proteome</keyword>
<evidence type="ECO:0000256" key="1">
    <source>
        <dbReference type="SAM" id="MobiDB-lite"/>
    </source>
</evidence>